<dbReference type="Gene3D" id="3.30.2010.10">
    <property type="entry name" value="Metalloproteases ('zincins'), catalytic domain"/>
    <property type="match status" value="1"/>
</dbReference>
<accession>A0A561E190</accession>
<dbReference type="Pfam" id="PF01863">
    <property type="entry name" value="YgjP-like"/>
    <property type="match status" value="1"/>
</dbReference>
<comment type="caution">
    <text evidence="3">The sequence shown here is derived from an EMBL/GenBank/DDBJ whole genome shotgun (WGS) entry which is preliminary data.</text>
</comment>
<evidence type="ECO:0000259" key="2">
    <source>
        <dbReference type="Pfam" id="PF01863"/>
    </source>
</evidence>
<sequence>MDLPPNVEVRRSARRRRTVSAYREGDRIVVLVPARITRAEESRLVAEMVRKVESAGDRSPHTDDELHAHALQLSKIHLGGLAHPASVRWVSNQNSRWGSCTPVNGTIRLSDRLIGMPAYVRDYVLLHELAHLLQPDHGRSFWALLEAYPHLERARGFLDGVGYAGGVTPADDGSGSDDADTDATDGGVASSIPD</sequence>
<keyword evidence="4" id="KW-1185">Reference proteome</keyword>
<name>A0A561E190_9MICO</name>
<reference evidence="3 4" key="1">
    <citation type="submission" date="2019-06" db="EMBL/GenBank/DDBJ databases">
        <title>Sequencing the genomes of 1000 actinobacteria strains.</title>
        <authorList>
            <person name="Klenk H.-P."/>
        </authorList>
    </citation>
    <scope>NUCLEOTIDE SEQUENCE [LARGE SCALE GENOMIC DNA]</scope>
    <source>
        <strain evidence="3 4">DSM 19560</strain>
    </source>
</reference>
<evidence type="ECO:0000313" key="3">
    <source>
        <dbReference type="EMBL" id="TWE09395.1"/>
    </source>
</evidence>
<evidence type="ECO:0000256" key="1">
    <source>
        <dbReference type="SAM" id="MobiDB-lite"/>
    </source>
</evidence>
<organism evidence="3 4">
    <name type="scientific">Rudaeicoccus suwonensis</name>
    <dbReference type="NCBI Taxonomy" id="657409"/>
    <lineage>
        <taxon>Bacteria</taxon>
        <taxon>Bacillati</taxon>
        <taxon>Actinomycetota</taxon>
        <taxon>Actinomycetes</taxon>
        <taxon>Micrococcales</taxon>
        <taxon>Dermacoccaceae</taxon>
        <taxon>Rudaeicoccus</taxon>
    </lineage>
</organism>
<dbReference type="InterPro" id="IPR053136">
    <property type="entry name" value="UTP_pyrophosphatase-like"/>
</dbReference>
<gene>
    <name evidence="3" type="ORF">BKA23_3097</name>
</gene>
<dbReference type="InterPro" id="IPR002725">
    <property type="entry name" value="YgjP-like_metallopeptidase"/>
</dbReference>
<dbReference type="RefSeq" id="WP_145230020.1">
    <property type="nucleotide sequence ID" value="NZ_VIVQ01000003.1"/>
</dbReference>
<dbReference type="CDD" id="cd07344">
    <property type="entry name" value="M48_yhfN_like"/>
    <property type="match status" value="1"/>
</dbReference>
<dbReference type="PANTHER" id="PTHR30399:SF1">
    <property type="entry name" value="UTP PYROPHOSPHATASE"/>
    <property type="match status" value="1"/>
</dbReference>
<dbReference type="AlphaFoldDB" id="A0A561E190"/>
<proteinExistence type="predicted"/>
<dbReference type="Proteomes" id="UP000318297">
    <property type="component" value="Unassembled WGS sequence"/>
</dbReference>
<evidence type="ECO:0000313" key="4">
    <source>
        <dbReference type="Proteomes" id="UP000318297"/>
    </source>
</evidence>
<feature type="domain" description="YgjP-like metallopeptidase" evidence="2">
    <location>
        <begin position="89"/>
        <end position="153"/>
    </location>
</feature>
<feature type="compositionally biased region" description="Acidic residues" evidence="1">
    <location>
        <begin position="174"/>
        <end position="183"/>
    </location>
</feature>
<dbReference type="OrthoDB" id="9811177at2"/>
<dbReference type="PANTHER" id="PTHR30399">
    <property type="entry name" value="UNCHARACTERIZED PROTEIN YGJP"/>
    <property type="match status" value="1"/>
</dbReference>
<feature type="region of interest" description="Disordered" evidence="1">
    <location>
        <begin position="168"/>
        <end position="194"/>
    </location>
</feature>
<dbReference type="EMBL" id="VIVQ01000003">
    <property type="protein sequence ID" value="TWE09395.1"/>
    <property type="molecule type" value="Genomic_DNA"/>
</dbReference>
<protein>
    <recommendedName>
        <fullName evidence="2">YgjP-like metallopeptidase domain-containing protein</fullName>
    </recommendedName>
</protein>